<name>A0A0G1QIA8_9BACT</name>
<dbReference type="InterPro" id="IPR006097">
    <property type="entry name" value="Glu/Leu/Phe/Val/Trp_DH_dimer"/>
</dbReference>
<dbReference type="GO" id="GO:0006538">
    <property type="term" value="P:L-glutamate catabolic process"/>
    <property type="evidence" value="ECO:0007669"/>
    <property type="project" value="TreeGrafter"/>
</dbReference>
<comment type="similarity">
    <text evidence="1 3 7">Belongs to the Glu/Leu/Phe/Val dehydrogenases family.</text>
</comment>
<gene>
    <name evidence="9" type="ORF">UX25_C0008G0009</name>
</gene>
<keyword evidence="5" id="KW-0547">Nucleotide-binding</keyword>
<dbReference type="Pfam" id="PF02812">
    <property type="entry name" value="ELFV_dehydrog_N"/>
    <property type="match status" value="1"/>
</dbReference>
<evidence type="ECO:0000313" key="10">
    <source>
        <dbReference type="Proteomes" id="UP000034922"/>
    </source>
</evidence>
<protein>
    <recommendedName>
        <fullName evidence="3">Glutamate dehydrogenase</fullName>
    </recommendedName>
</protein>
<feature type="binding site" evidence="5">
    <location>
        <position position="344"/>
    </location>
    <ligand>
        <name>substrate</name>
    </ligand>
</feature>
<evidence type="ECO:0000256" key="2">
    <source>
        <dbReference type="ARBA" id="ARBA00023002"/>
    </source>
</evidence>
<organism evidence="9 10">
    <name type="scientific">Candidatus Woesebacteria bacterium GW2011_GWC2_45_9</name>
    <dbReference type="NCBI Taxonomy" id="1618589"/>
    <lineage>
        <taxon>Bacteria</taxon>
        <taxon>Candidatus Woeseibacteriota</taxon>
    </lineage>
</organism>
<dbReference type="InterPro" id="IPR014362">
    <property type="entry name" value="Glu_DH"/>
</dbReference>
<evidence type="ECO:0000256" key="6">
    <source>
        <dbReference type="PIRSR" id="PIRSR000185-3"/>
    </source>
</evidence>
<dbReference type="InterPro" id="IPR033922">
    <property type="entry name" value="NAD_bind_Glu_DH"/>
</dbReference>
<dbReference type="PROSITE" id="PS00074">
    <property type="entry name" value="GLFV_DEHYDROGENASE"/>
    <property type="match status" value="1"/>
</dbReference>
<feature type="active site" description="Proton donor" evidence="4">
    <location>
        <position position="93"/>
    </location>
</feature>
<evidence type="ECO:0000256" key="7">
    <source>
        <dbReference type="RuleBase" id="RU004417"/>
    </source>
</evidence>
<dbReference type="CDD" id="cd01076">
    <property type="entry name" value="NAD_bind_1_Glu_DH"/>
    <property type="match status" value="1"/>
</dbReference>
<dbReference type="STRING" id="1618589.UX25_C0008G0009"/>
<dbReference type="Proteomes" id="UP000034922">
    <property type="component" value="Unassembled WGS sequence"/>
</dbReference>
<feature type="binding site" evidence="5">
    <location>
        <position position="81"/>
    </location>
    <ligand>
        <name>substrate</name>
    </ligand>
</feature>
<evidence type="ECO:0000259" key="8">
    <source>
        <dbReference type="SMART" id="SM00839"/>
    </source>
</evidence>
<dbReference type="Gene3D" id="3.40.50.10860">
    <property type="entry name" value="Leucine Dehydrogenase, chain A, domain 1"/>
    <property type="match status" value="1"/>
</dbReference>
<evidence type="ECO:0000256" key="1">
    <source>
        <dbReference type="ARBA" id="ARBA00006382"/>
    </source>
</evidence>
<feature type="binding site" evidence="5">
    <location>
        <position position="177"/>
    </location>
    <ligand>
        <name>NAD(+)</name>
        <dbReference type="ChEBI" id="CHEBI:57540"/>
    </ligand>
</feature>
<feature type="site" description="Important for catalysis" evidence="6">
    <location>
        <position position="133"/>
    </location>
</feature>
<dbReference type="InterPro" id="IPR036291">
    <property type="entry name" value="NAD(P)-bd_dom_sf"/>
</dbReference>
<reference evidence="9 10" key="1">
    <citation type="journal article" date="2015" name="Nature">
        <title>rRNA introns, odd ribosomes, and small enigmatic genomes across a large radiation of phyla.</title>
        <authorList>
            <person name="Brown C.T."/>
            <person name="Hug L.A."/>
            <person name="Thomas B.C."/>
            <person name="Sharon I."/>
            <person name="Castelle C.J."/>
            <person name="Singh A."/>
            <person name="Wilkins M.J."/>
            <person name="Williams K.H."/>
            <person name="Banfield J.F."/>
        </authorList>
    </citation>
    <scope>NUCLEOTIDE SEQUENCE [LARGE SCALE GENOMIC DNA]</scope>
</reference>
<dbReference type="InterPro" id="IPR006096">
    <property type="entry name" value="Glu/Leu/Phe/Val/Trp_DH_C"/>
</dbReference>
<evidence type="ECO:0000256" key="4">
    <source>
        <dbReference type="PIRSR" id="PIRSR000185-1"/>
    </source>
</evidence>
<dbReference type="PANTHER" id="PTHR11606:SF13">
    <property type="entry name" value="GLUTAMATE DEHYDROGENASE 1, MITOCHONDRIAL"/>
    <property type="match status" value="1"/>
</dbReference>
<dbReference type="EMBL" id="LCLM01000008">
    <property type="protein sequence ID" value="KKU17508.1"/>
    <property type="molecule type" value="Genomic_DNA"/>
</dbReference>
<dbReference type="PIRSF" id="PIRSF000185">
    <property type="entry name" value="Glu_DH"/>
    <property type="match status" value="1"/>
</dbReference>
<evidence type="ECO:0000313" key="9">
    <source>
        <dbReference type="EMBL" id="KKU17508.1"/>
    </source>
</evidence>
<dbReference type="SUPFAM" id="SSF53223">
    <property type="entry name" value="Aminoacid dehydrogenase-like, N-terminal domain"/>
    <property type="match status" value="1"/>
</dbReference>
<dbReference type="InterPro" id="IPR033524">
    <property type="entry name" value="Glu/Leu/Phe/Val_DH_AS"/>
</dbReference>
<dbReference type="GO" id="GO:0004352">
    <property type="term" value="F:glutamate dehydrogenase (NAD+) activity"/>
    <property type="evidence" value="ECO:0007669"/>
    <property type="project" value="TreeGrafter"/>
</dbReference>
<evidence type="ECO:0000256" key="5">
    <source>
        <dbReference type="PIRSR" id="PIRSR000185-2"/>
    </source>
</evidence>
<dbReference type="AlphaFoldDB" id="A0A0G1QIA8"/>
<evidence type="ECO:0000256" key="3">
    <source>
        <dbReference type="PIRNR" id="PIRNR000185"/>
    </source>
</evidence>
<dbReference type="PATRIC" id="fig|1618589.3.peg.167"/>
<feature type="binding site" evidence="5">
    <location>
        <position position="207"/>
    </location>
    <ligand>
        <name>NAD(+)</name>
        <dbReference type="ChEBI" id="CHEBI:57540"/>
    </ligand>
</feature>
<accession>A0A0G1QIA8</accession>
<dbReference type="Gene3D" id="3.40.50.720">
    <property type="entry name" value="NAD(P)-binding Rossmann-like Domain"/>
    <property type="match status" value="1"/>
</dbReference>
<dbReference type="GO" id="GO:0000166">
    <property type="term" value="F:nucleotide binding"/>
    <property type="evidence" value="ECO:0007669"/>
    <property type="project" value="UniProtKB-KW"/>
</dbReference>
<proteinExistence type="inferred from homology"/>
<dbReference type="InterPro" id="IPR046346">
    <property type="entry name" value="Aminoacid_DH-like_N_sf"/>
</dbReference>
<keyword evidence="2 3" id="KW-0560">Oxidoreductase</keyword>
<dbReference type="Pfam" id="PF00208">
    <property type="entry name" value="ELFV_dehydrog"/>
    <property type="match status" value="1"/>
</dbReference>
<dbReference type="PANTHER" id="PTHR11606">
    <property type="entry name" value="GLUTAMATE DEHYDROGENASE"/>
    <property type="match status" value="1"/>
</dbReference>
<keyword evidence="5" id="KW-0520">NAD</keyword>
<feature type="binding site" evidence="5">
    <location>
        <position position="57"/>
    </location>
    <ligand>
        <name>substrate</name>
    </ligand>
</feature>
<dbReference type="SMART" id="SM00839">
    <property type="entry name" value="ELFV_dehydrog"/>
    <property type="match status" value="1"/>
</dbReference>
<comment type="caution">
    <text evidence="9">The sequence shown here is derived from an EMBL/GenBank/DDBJ whole genome shotgun (WGS) entry which is preliminary data.</text>
</comment>
<feature type="domain" description="Glutamate/phenylalanine/leucine/valine/L-tryptophan dehydrogenase C-terminal" evidence="8">
    <location>
        <begin position="170"/>
        <end position="408"/>
    </location>
</feature>
<dbReference type="PRINTS" id="PR00082">
    <property type="entry name" value="GLFDHDRGNASE"/>
</dbReference>
<sequence length="421" mass="45731">MLLKGDYDPEILKKAFGFLKKPQKVLKGKITITLDSGKKKSFEAFRVQHNNSRGPFKGGTRFHPKVNEDEMKALALLMTLKCAAIDIPYGGAKGGVTVDPKTLSEGELERLTRAYTRLIAPVIGPQVDIPGPDVNTNETIMDWMADEYSSYVGKTTPAIVTGKSLARGGSEGRHSATAQGAIYLFDLIAKKIGIKKGATIAIQGFGNAGYFMAKFLDEAGYKIIAVSDSHGAAYVPDGANPDATMACKEEKGTVAGCYCKGSVCDIRFGRKIAQEKLLALPVDVLIPAALENAIHQANAADVGAKIVFELANGPTTPEADAILEKRGIIVIPDILTNAGGVTVSYFEWYQNMHREKWSLLKVNKKLKEKMTKTFVDIQKIVKKKGISYRKATYLLAVKKVVDAMINRSLSQASLMIDKGRI</sequence>
<dbReference type="SUPFAM" id="SSF51735">
    <property type="entry name" value="NAD(P)-binding Rossmann-fold domains"/>
    <property type="match status" value="1"/>
</dbReference>
<dbReference type="InterPro" id="IPR006095">
    <property type="entry name" value="Glu/Leu/Phe/Val/Trp_DH"/>
</dbReference>